<evidence type="ECO:0000259" key="2">
    <source>
        <dbReference type="Pfam" id="PF00156"/>
    </source>
</evidence>
<keyword evidence="4" id="KW-1185">Reference proteome</keyword>
<dbReference type="InterPro" id="IPR051910">
    <property type="entry name" value="ComF/GntX_DNA_util-trans"/>
</dbReference>
<feature type="domain" description="Phosphoribosyltransferase" evidence="2">
    <location>
        <begin position="120"/>
        <end position="210"/>
    </location>
</feature>
<dbReference type="InterPro" id="IPR029057">
    <property type="entry name" value="PRTase-like"/>
</dbReference>
<protein>
    <submittedName>
        <fullName evidence="3">ComF family protein</fullName>
    </submittedName>
</protein>
<comment type="similarity">
    <text evidence="1">Belongs to the ComF/GntX family.</text>
</comment>
<evidence type="ECO:0000313" key="3">
    <source>
        <dbReference type="EMBL" id="MBC5630146.1"/>
    </source>
</evidence>
<reference evidence="3 4" key="1">
    <citation type="submission" date="2020-08" db="EMBL/GenBank/DDBJ databases">
        <title>Genome public.</title>
        <authorList>
            <person name="Liu C."/>
            <person name="Sun Q."/>
        </authorList>
    </citation>
    <scope>NUCLEOTIDE SEQUENCE [LARGE SCALE GENOMIC DNA]</scope>
    <source>
        <strain evidence="3 4">NSJ-6</strain>
    </source>
</reference>
<dbReference type="CDD" id="cd06223">
    <property type="entry name" value="PRTases_typeI"/>
    <property type="match status" value="1"/>
</dbReference>
<dbReference type="PANTHER" id="PTHR47505:SF1">
    <property type="entry name" value="DNA UTILIZATION PROTEIN YHGH"/>
    <property type="match status" value="1"/>
</dbReference>
<dbReference type="Proteomes" id="UP000596929">
    <property type="component" value="Unassembled WGS sequence"/>
</dbReference>
<accession>A0ABR7DFH0</accession>
<dbReference type="Pfam" id="PF00156">
    <property type="entry name" value="Pribosyltran"/>
    <property type="match status" value="1"/>
</dbReference>
<proteinExistence type="inferred from homology"/>
<organism evidence="3 4">
    <name type="scientific">Clostridium hominis</name>
    <dbReference type="NCBI Taxonomy" id="2763036"/>
    <lineage>
        <taxon>Bacteria</taxon>
        <taxon>Bacillati</taxon>
        <taxon>Bacillota</taxon>
        <taxon>Clostridia</taxon>
        <taxon>Eubacteriales</taxon>
        <taxon>Clostridiaceae</taxon>
        <taxon>Clostridium</taxon>
    </lineage>
</organism>
<dbReference type="InterPro" id="IPR000836">
    <property type="entry name" value="PRTase_dom"/>
</dbReference>
<evidence type="ECO:0000313" key="4">
    <source>
        <dbReference type="Proteomes" id="UP000596929"/>
    </source>
</evidence>
<dbReference type="RefSeq" id="WP_186860587.1">
    <property type="nucleotide sequence ID" value="NZ_JACOOO010000035.1"/>
</dbReference>
<evidence type="ECO:0000256" key="1">
    <source>
        <dbReference type="ARBA" id="ARBA00008007"/>
    </source>
</evidence>
<gene>
    <name evidence="3" type="ORF">H8S20_14850</name>
</gene>
<dbReference type="PANTHER" id="PTHR47505">
    <property type="entry name" value="DNA UTILIZATION PROTEIN YHGH"/>
    <property type="match status" value="1"/>
</dbReference>
<sequence length="214" mass="24465">MGKKIIKEIRNIVSTILDIIYPPSNRCIICNSEDFIGICPYCKSKIKRVENQDDILSYGYYGGILKELILAFKYDKNFTAGNVISELLLNLIYENNIEFDEICYVPMSKSSVKQRGFNQCEVIAKNLSKSLDIPVNDSLIKIKDTREQKSLSKEERYKNIKGAFKIKENNIENKRILLVDDVVTTGATLLECKKILKNCDIEEITILTIAKSHI</sequence>
<comment type="caution">
    <text evidence="3">The sequence shown here is derived from an EMBL/GenBank/DDBJ whole genome shotgun (WGS) entry which is preliminary data.</text>
</comment>
<dbReference type="Gene3D" id="3.40.50.2020">
    <property type="match status" value="1"/>
</dbReference>
<dbReference type="SUPFAM" id="SSF53271">
    <property type="entry name" value="PRTase-like"/>
    <property type="match status" value="1"/>
</dbReference>
<name>A0ABR7DFH0_9CLOT</name>
<dbReference type="EMBL" id="JACOOO010000035">
    <property type="protein sequence ID" value="MBC5630146.1"/>
    <property type="molecule type" value="Genomic_DNA"/>
</dbReference>